<dbReference type="PANTHER" id="PTHR33744">
    <property type="entry name" value="CARBOHYDRATE DIACID REGULATOR"/>
    <property type="match status" value="1"/>
</dbReference>
<gene>
    <name evidence="3" type="ORF">BHK69_08820</name>
</gene>
<dbReference type="InterPro" id="IPR051448">
    <property type="entry name" value="CdaR-like_regulators"/>
</dbReference>
<name>A0A1D7TZJ5_9HYPH</name>
<evidence type="ECO:0000256" key="1">
    <source>
        <dbReference type="ARBA" id="ARBA00006754"/>
    </source>
</evidence>
<sequence length="602" mass="66466">MADQASQMRSLRDVASRINSDGDLETILRDLIHAACEHGGWTLGSVMAIDAAHGEAHVMVRHDPTLLRRPLENRWELATSPALIALQRNEPVYIRDARASDEFPGYRREAFERDYRTVLVLPMSCADAENRPMVLNVVSRGITEVSPDDLAFMSMIVHLGGIAVEREHRIRAERQAAEQLQKALQTQTTLLQEVLSGGSTSALAAMLADLLPAPVLVVDFSGNALVASRSPTPVHFDDTAWQRAIDTSLGSQIITAARDAVAAQRNEPRGLRLDDGERQLQLMARIEPLNVDGQAVGALVIFPTAQAAGDLERLLLDSVKFALSVQMMRSVIRFRFETRTLTELFFEIIERRWRDADDVLLRGRRLGLALGAPARMVVVDFPDMPSLPADISVDCHHAVTRLARQLNVPASVVAIGGGLVCLLPHDEDDDQERIGRLARRMVETLRHSFNREPIVVLGGVCDGLDTYPKEWERCWRMIRIARAFGRTGTLSASDFGPMPMLIGAAESADVRSFVDSSIGIVVAHDRKHDTPYLETLAAYLREGCRAQACADAMGLHVTTLRYRLARIQDLFGIDPETPDRRFAIELAIRLHGVIENGSATAG</sequence>
<evidence type="ECO:0000259" key="2">
    <source>
        <dbReference type="SMART" id="SM00065"/>
    </source>
</evidence>
<dbReference type="EMBL" id="CP017147">
    <property type="protein sequence ID" value="AOO80548.1"/>
    <property type="molecule type" value="Genomic_DNA"/>
</dbReference>
<dbReference type="InterPro" id="IPR029016">
    <property type="entry name" value="GAF-like_dom_sf"/>
</dbReference>
<dbReference type="InterPro" id="IPR003018">
    <property type="entry name" value="GAF"/>
</dbReference>
<keyword evidence="4" id="KW-1185">Reference proteome</keyword>
<dbReference type="Pfam" id="PF17853">
    <property type="entry name" value="GGDEF_2"/>
    <property type="match status" value="1"/>
</dbReference>
<feature type="domain" description="GAF" evidence="2">
    <location>
        <begin position="23"/>
        <end position="174"/>
    </location>
</feature>
<evidence type="ECO:0000313" key="3">
    <source>
        <dbReference type="EMBL" id="AOO80548.1"/>
    </source>
</evidence>
<dbReference type="SMART" id="SM00065">
    <property type="entry name" value="GAF"/>
    <property type="match status" value="1"/>
</dbReference>
<evidence type="ECO:0000313" key="4">
    <source>
        <dbReference type="Proteomes" id="UP000094969"/>
    </source>
</evidence>
<dbReference type="RefSeq" id="WP_069689766.1">
    <property type="nucleotide sequence ID" value="NZ_CP017147.1"/>
</dbReference>
<dbReference type="Pfam" id="PF13556">
    <property type="entry name" value="HTH_30"/>
    <property type="match status" value="1"/>
</dbReference>
<dbReference type="InterPro" id="IPR042070">
    <property type="entry name" value="PucR_C-HTH_sf"/>
</dbReference>
<dbReference type="Gene3D" id="3.30.450.40">
    <property type="match status" value="1"/>
</dbReference>
<dbReference type="AlphaFoldDB" id="A0A1D7TZJ5"/>
<dbReference type="PANTHER" id="PTHR33744:SF7">
    <property type="entry name" value="PUCR FAMILY TRANSCRIPTIONAL REGULATOR"/>
    <property type="match status" value="1"/>
</dbReference>
<dbReference type="KEGG" id="bvv:BHK69_08820"/>
<comment type="similarity">
    <text evidence="1">Belongs to the CdaR family.</text>
</comment>
<dbReference type="SUPFAM" id="SSF55781">
    <property type="entry name" value="GAF domain-like"/>
    <property type="match status" value="1"/>
</dbReference>
<dbReference type="InterPro" id="IPR041522">
    <property type="entry name" value="CdaR_GGDEF"/>
</dbReference>
<protein>
    <submittedName>
        <fullName evidence="3">PucR family transcriptional regulator</fullName>
    </submittedName>
</protein>
<dbReference type="Gene3D" id="1.10.10.2840">
    <property type="entry name" value="PucR C-terminal helix-turn-helix domain"/>
    <property type="match status" value="1"/>
</dbReference>
<accession>A0A1D7TZJ5</accession>
<dbReference type="OrthoDB" id="9792148at2"/>
<organism evidence="3 4">
    <name type="scientific">Bosea vaviloviae</name>
    <dbReference type="NCBI Taxonomy" id="1526658"/>
    <lineage>
        <taxon>Bacteria</taxon>
        <taxon>Pseudomonadati</taxon>
        <taxon>Pseudomonadota</taxon>
        <taxon>Alphaproteobacteria</taxon>
        <taxon>Hyphomicrobiales</taxon>
        <taxon>Boseaceae</taxon>
        <taxon>Bosea</taxon>
    </lineage>
</organism>
<dbReference type="InterPro" id="IPR025736">
    <property type="entry name" value="PucR_C-HTH_dom"/>
</dbReference>
<dbReference type="Pfam" id="PF13185">
    <property type="entry name" value="GAF_2"/>
    <property type="match status" value="1"/>
</dbReference>
<proteinExistence type="inferred from homology"/>
<reference evidence="3 4" key="1">
    <citation type="journal article" date="2015" name="Antonie Van Leeuwenhoek">
        <title>Bosea vaviloviae sp. nov., a new species of slow-growing rhizobia isolated from nodules of the relict species Vavilovia formosa (Stev.) Fed.</title>
        <authorList>
            <person name="Safronova V.I."/>
            <person name="Kuznetsova I.G."/>
            <person name="Sazanova A.L."/>
            <person name="Kimeklis A.K."/>
            <person name="Belimov A.A."/>
            <person name="Andronov E.E."/>
            <person name="Pinaev A.G."/>
            <person name="Chizhevskaya E.P."/>
            <person name="Pukhaev A.R."/>
            <person name="Popov K.P."/>
            <person name="Willems A."/>
            <person name="Tikhonovich I.A."/>
        </authorList>
    </citation>
    <scope>NUCLEOTIDE SEQUENCE [LARGE SCALE GENOMIC DNA]</scope>
    <source>
        <strain evidence="3 4">Vaf18</strain>
    </source>
</reference>
<dbReference type="STRING" id="1526658.BHK69_08820"/>
<dbReference type="Proteomes" id="UP000094969">
    <property type="component" value="Chromosome"/>
</dbReference>